<dbReference type="PANTHER" id="PTHR43304:SF1">
    <property type="entry name" value="PAC DOMAIN-CONTAINING PROTEIN"/>
    <property type="match status" value="1"/>
</dbReference>
<dbReference type="CDD" id="cd00130">
    <property type="entry name" value="PAS"/>
    <property type="match status" value="4"/>
</dbReference>
<feature type="domain" description="PAC" evidence="9">
    <location>
        <begin position="690"/>
        <end position="742"/>
    </location>
</feature>
<feature type="domain" description="Histidine kinase" evidence="7">
    <location>
        <begin position="760"/>
        <end position="974"/>
    </location>
</feature>
<keyword evidence="6" id="KW-1133">Transmembrane helix</keyword>
<dbReference type="InterPro" id="IPR003661">
    <property type="entry name" value="HisK_dim/P_dom"/>
</dbReference>
<dbReference type="OrthoDB" id="9811889at2"/>
<feature type="domain" description="PAC" evidence="9">
    <location>
        <begin position="292"/>
        <end position="342"/>
    </location>
</feature>
<dbReference type="Gene3D" id="3.30.565.10">
    <property type="entry name" value="Histidine kinase-like ATPase, C-terminal domain"/>
    <property type="match status" value="1"/>
</dbReference>
<dbReference type="NCBIfam" id="TIGR00229">
    <property type="entry name" value="sensory_box"/>
    <property type="match status" value="3"/>
</dbReference>
<evidence type="ECO:0000256" key="1">
    <source>
        <dbReference type="ARBA" id="ARBA00000085"/>
    </source>
</evidence>
<organism evidence="10 11">
    <name type="scientific">Rufibacter immobilis</name>
    <dbReference type="NCBI Taxonomy" id="1348778"/>
    <lineage>
        <taxon>Bacteria</taxon>
        <taxon>Pseudomonadati</taxon>
        <taxon>Bacteroidota</taxon>
        <taxon>Cytophagia</taxon>
        <taxon>Cytophagales</taxon>
        <taxon>Hymenobacteraceae</taxon>
        <taxon>Rufibacter</taxon>
    </lineage>
</organism>
<dbReference type="InterPro" id="IPR000700">
    <property type="entry name" value="PAS-assoc_C"/>
</dbReference>
<dbReference type="EC" id="2.7.13.3" evidence="2"/>
<evidence type="ECO:0000256" key="4">
    <source>
        <dbReference type="ARBA" id="ARBA00022679"/>
    </source>
</evidence>
<dbReference type="InterPro" id="IPR003594">
    <property type="entry name" value="HATPase_dom"/>
</dbReference>
<evidence type="ECO:0000256" key="5">
    <source>
        <dbReference type="ARBA" id="ARBA00022777"/>
    </source>
</evidence>
<dbReference type="Gene3D" id="3.30.450.20">
    <property type="entry name" value="PAS domain"/>
    <property type="match status" value="4"/>
</dbReference>
<dbReference type="SUPFAM" id="SSF47384">
    <property type="entry name" value="Homodimeric domain of signal transducing histidine kinase"/>
    <property type="match status" value="1"/>
</dbReference>
<dbReference type="PROSITE" id="PS50112">
    <property type="entry name" value="PAS"/>
    <property type="match status" value="4"/>
</dbReference>
<feature type="domain" description="PAS" evidence="8">
    <location>
        <begin position="366"/>
        <end position="390"/>
    </location>
</feature>
<dbReference type="InterPro" id="IPR036097">
    <property type="entry name" value="HisK_dim/P_sf"/>
</dbReference>
<protein>
    <recommendedName>
        <fullName evidence="2">histidine kinase</fullName>
        <ecNumber evidence="2">2.7.13.3</ecNumber>
    </recommendedName>
</protein>
<dbReference type="PROSITE" id="PS50109">
    <property type="entry name" value="HIS_KIN"/>
    <property type="match status" value="1"/>
</dbReference>
<dbReference type="InterPro" id="IPR001610">
    <property type="entry name" value="PAC"/>
</dbReference>
<gene>
    <name evidence="10" type="ORF">EFA69_02110</name>
</gene>
<reference evidence="10 11" key="1">
    <citation type="submission" date="2018-11" db="EMBL/GenBank/DDBJ databases">
        <title>Rufibacter latericius sp. nov., isolated from water in Baiyang Lake.</title>
        <authorList>
            <person name="Yang Y."/>
        </authorList>
    </citation>
    <scope>NUCLEOTIDE SEQUENCE [LARGE SCALE GENOMIC DNA]</scope>
    <source>
        <strain evidence="10 11">MCC P1</strain>
    </source>
</reference>
<dbReference type="Gene3D" id="1.10.287.130">
    <property type="match status" value="1"/>
</dbReference>
<keyword evidence="6" id="KW-0472">Membrane</keyword>
<keyword evidence="3" id="KW-0597">Phosphoprotein</keyword>
<keyword evidence="5 10" id="KW-0418">Kinase</keyword>
<evidence type="ECO:0000259" key="9">
    <source>
        <dbReference type="PROSITE" id="PS50113"/>
    </source>
</evidence>
<dbReference type="InterPro" id="IPR013655">
    <property type="entry name" value="PAS_fold_3"/>
</dbReference>
<feature type="domain" description="PAS" evidence="8">
    <location>
        <begin position="241"/>
        <end position="301"/>
    </location>
</feature>
<dbReference type="SMART" id="SM00387">
    <property type="entry name" value="HATPase_c"/>
    <property type="match status" value="1"/>
</dbReference>
<dbReference type="CDD" id="cd00082">
    <property type="entry name" value="HisKA"/>
    <property type="match status" value="1"/>
</dbReference>
<dbReference type="InterPro" id="IPR005467">
    <property type="entry name" value="His_kinase_dom"/>
</dbReference>
<name>A0A3M9N5Z7_9BACT</name>
<dbReference type="PANTHER" id="PTHR43304">
    <property type="entry name" value="PHYTOCHROME-LIKE PROTEIN CPH1"/>
    <property type="match status" value="1"/>
</dbReference>
<evidence type="ECO:0000256" key="6">
    <source>
        <dbReference type="SAM" id="Phobius"/>
    </source>
</evidence>
<evidence type="ECO:0000259" key="8">
    <source>
        <dbReference type="PROSITE" id="PS50112"/>
    </source>
</evidence>
<evidence type="ECO:0000313" key="10">
    <source>
        <dbReference type="EMBL" id="RNI33230.1"/>
    </source>
</evidence>
<sequence length="978" mass="112952">MYIQRILSGVFLVAFLSLVFFTTLAYLNLNDTYTLYRQDQIALDILRAIEPLENNILNINNGAIAYATQGHTQALEQHGKGLANYPRSLRVLQSIDATGLGKSEDMQRLMQHADSVISLSSRLVAQVKASPSGASFTVLEEKLHQHLYLFRAVVKAIEHQQQAKQLLADENTQSKLNNMLHTFIVFTAFMFLFFMATYWLIHKTLRSRQQAAELLREKEQLFSILFYKSPIMLALTELSTGKIIDTNDNSLAFLGYSREQVIGRTAHELKLYPNPQDRENVIQMVLNNQKVRNLEMRLRTQSGEIRDVMYNIERMHLNNLDCILLAFEDITDRKRAEKKLKDSELLFSTIFYKSPIIKSISDANTGAYLDVNDRFCQFFGYPKEEILGKSSTELQLWKNEHDRTAFAQKLRNEQRVKSLELEVKTKQGAIHHISTHAEILRLDGKECIVSAAVDITEKKQADELIRNLNISLEKSVAERIKEVSDYKYALDQSSIVEITDKTGAFIYVNDNFCNISGYRQEELLGKNHRITKSGYHSKEFFQDMWETISRGNIWKGEIKDLTKDGVYYWTETTIVPILDEQGSPHQYLAIRWDITSKKASEEALLRAVDELRMSSERLKEAQALSHVGSWEFSLEPQEAIWSDEIYRILGTSPTETPTKLESFMTFVHPEDVEHSRKMLTAQTYKADTSYQFNCRMVLKNGSVKYLYNEFKAIVEPDGKPVKLIGITHDVTKEWLAQLENERITSDLLQRNKDLEQFAYIVSHNLRAPVANIMGLSNLIRMLPPENSAFKKSMDGLQISVNKLDTVIKDLNNVLQIRRQINEMKEEIDLQQLVDDIKSMVANLIDKENVLIYTDFSRLGKIYSIKSYLHSIFSNLISNSIKYRQPDQRPIIEIIADKIDSKIYFYFRDNGLGIDLKAHEHKLFGLYKRFHFHTDGKGMGLFMVKTQVETLGGKIYVQSEVNKGTEFILEFEEQHMRQW</sequence>
<comment type="caution">
    <text evidence="10">The sequence shown here is derived from an EMBL/GenBank/DDBJ whole genome shotgun (WGS) entry which is preliminary data.</text>
</comment>
<dbReference type="AlphaFoldDB" id="A0A3M9N5Z7"/>
<feature type="domain" description="PAC" evidence="9">
    <location>
        <begin position="554"/>
        <end position="606"/>
    </location>
</feature>
<dbReference type="Pfam" id="PF02518">
    <property type="entry name" value="HATPase_c"/>
    <property type="match status" value="1"/>
</dbReference>
<feature type="domain" description="PAS" evidence="8">
    <location>
        <begin position="498"/>
        <end position="527"/>
    </location>
</feature>
<dbReference type="InterPro" id="IPR035965">
    <property type="entry name" value="PAS-like_dom_sf"/>
</dbReference>
<dbReference type="InterPro" id="IPR052162">
    <property type="entry name" value="Sensor_kinase/Photoreceptor"/>
</dbReference>
<dbReference type="InterPro" id="IPR004358">
    <property type="entry name" value="Sig_transdc_His_kin-like_C"/>
</dbReference>
<dbReference type="Pfam" id="PF13426">
    <property type="entry name" value="PAS_9"/>
    <property type="match status" value="2"/>
</dbReference>
<dbReference type="PROSITE" id="PS50113">
    <property type="entry name" value="PAC"/>
    <property type="match status" value="3"/>
</dbReference>
<dbReference type="SMART" id="SM00091">
    <property type="entry name" value="PAS"/>
    <property type="match status" value="4"/>
</dbReference>
<feature type="transmembrane region" description="Helical" evidence="6">
    <location>
        <begin position="183"/>
        <end position="201"/>
    </location>
</feature>
<dbReference type="Gene3D" id="2.10.70.100">
    <property type="match status" value="1"/>
</dbReference>
<dbReference type="SMART" id="SM00086">
    <property type="entry name" value="PAC"/>
    <property type="match status" value="4"/>
</dbReference>
<comment type="catalytic activity">
    <reaction evidence="1">
        <text>ATP + protein L-histidine = ADP + protein N-phospho-L-histidine.</text>
        <dbReference type="EC" id="2.7.13.3"/>
    </reaction>
</comment>
<dbReference type="SUPFAM" id="SSF55874">
    <property type="entry name" value="ATPase domain of HSP90 chaperone/DNA topoisomerase II/histidine kinase"/>
    <property type="match status" value="1"/>
</dbReference>
<dbReference type="GO" id="GO:0000155">
    <property type="term" value="F:phosphorelay sensor kinase activity"/>
    <property type="evidence" value="ECO:0007669"/>
    <property type="project" value="InterPro"/>
</dbReference>
<evidence type="ECO:0000256" key="2">
    <source>
        <dbReference type="ARBA" id="ARBA00012438"/>
    </source>
</evidence>
<keyword evidence="4" id="KW-0808">Transferase</keyword>
<evidence type="ECO:0000256" key="3">
    <source>
        <dbReference type="ARBA" id="ARBA00022553"/>
    </source>
</evidence>
<accession>A0A3M9N5Z7</accession>
<dbReference type="Proteomes" id="UP000271010">
    <property type="component" value="Unassembled WGS sequence"/>
</dbReference>
<feature type="transmembrane region" description="Helical" evidence="6">
    <location>
        <begin position="6"/>
        <end position="27"/>
    </location>
</feature>
<feature type="domain" description="PAS" evidence="8">
    <location>
        <begin position="641"/>
        <end position="679"/>
    </location>
</feature>
<keyword evidence="11" id="KW-1185">Reference proteome</keyword>
<dbReference type="SUPFAM" id="SSF55785">
    <property type="entry name" value="PYP-like sensor domain (PAS domain)"/>
    <property type="match status" value="4"/>
</dbReference>
<dbReference type="Pfam" id="PF08447">
    <property type="entry name" value="PAS_3"/>
    <property type="match status" value="2"/>
</dbReference>
<dbReference type="EMBL" id="RJJE01000001">
    <property type="protein sequence ID" value="RNI33230.1"/>
    <property type="molecule type" value="Genomic_DNA"/>
</dbReference>
<evidence type="ECO:0000313" key="11">
    <source>
        <dbReference type="Proteomes" id="UP000271010"/>
    </source>
</evidence>
<dbReference type="PRINTS" id="PR00344">
    <property type="entry name" value="BCTRLSENSOR"/>
</dbReference>
<dbReference type="InterPro" id="IPR000014">
    <property type="entry name" value="PAS"/>
</dbReference>
<keyword evidence="6" id="KW-0812">Transmembrane</keyword>
<evidence type="ECO:0000259" key="7">
    <source>
        <dbReference type="PROSITE" id="PS50109"/>
    </source>
</evidence>
<proteinExistence type="predicted"/>
<dbReference type="InterPro" id="IPR036890">
    <property type="entry name" value="HATPase_C_sf"/>
</dbReference>